<dbReference type="PROSITE" id="PS00941">
    <property type="entry name" value="CARBOXYLESTERASE_B_2"/>
    <property type="match status" value="1"/>
</dbReference>
<dbReference type="PANTHER" id="PTHR43142">
    <property type="entry name" value="CARBOXYLIC ESTER HYDROLASE"/>
    <property type="match status" value="1"/>
</dbReference>
<gene>
    <name evidence="8" type="ORF">PHYEVI_LOCUS5607</name>
</gene>
<keyword evidence="3 6" id="KW-0378">Hydrolase</keyword>
<dbReference type="PROSITE" id="PS00122">
    <property type="entry name" value="CARBOXYLESTERASE_B_1"/>
    <property type="match status" value="1"/>
</dbReference>
<dbReference type="InterPro" id="IPR002018">
    <property type="entry name" value="CarbesteraseB"/>
</dbReference>
<organism evidence="8 9">
    <name type="scientific">Phyllotreta striolata</name>
    <name type="common">Striped flea beetle</name>
    <name type="synonym">Crioceris striolata</name>
    <dbReference type="NCBI Taxonomy" id="444603"/>
    <lineage>
        <taxon>Eukaryota</taxon>
        <taxon>Metazoa</taxon>
        <taxon>Ecdysozoa</taxon>
        <taxon>Arthropoda</taxon>
        <taxon>Hexapoda</taxon>
        <taxon>Insecta</taxon>
        <taxon>Pterygota</taxon>
        <taxon>Neoptera</taxon>
        <taxon>Endopterygota</taxon>
        <taxon>Coleoptera</taxon>
        <taxon>Polyphaga</taxon>
        <taxon>Cucujiformia</taxon>
        <taxon>Chrysomeloidea</taxon>
        <taxon>Chrysomelidae</taxon>
        <taxon>Galerucinae</taxon>
        <taxon>Alticini</taxon>
        <taxon>Phyllotreta</taxon>
    </lineage>
</organism>
<comment type="similarity">
    <text evidence="1 6">Belongs to the type-B carboxylesterase/lipase family.</text>
</comment>
<dbReference type="FunFam" id="3.40.50.1820:FF:000155">
    <property type="entry name" value="Carboxylic ester hydrolase"/>
    <property type="match status" value="1"/>
</dbReference>
<dbReference type="Proteomes" id="UP001153712">
    <property type="component" value="Chromosome 2"/>
</dbReference>
<dbReference type="EMBL" id="OU900095">
    <property type="protein sequence ID" value="CAG9859233.1"/>
    <property type="molecule type" value="Genomic_DNA"/>
</dbReference>
<dbReference type="InterPro" id="IPR019819">
    <property type="entry name" value="Carboxylesterase_B_CS"/>
</dbReference>
<evidence type="ECO:0000313" key="8">
    <source>
        <dbReference type="EMBL" id="CAG9859233.1"/>
    </source>
</evidence>
<dbReference type="GO" id="GO:0052689">
    <property type="term" value="F:carboxylic ester hydrolase activity"/>
    <property type="evidence" value="ECO:0007669"/>
    <property type="project" value="UniProtKB-KW"/>
</dbReference>
<evidence type="ECO:0000256" key="2">
    <source>
        <dbReference type="ARBA" id="ARBA00022487"/>
    </source>
</evidence>
<reference evidence="8" key="1">
    <citation type="submission" date="2022-01" db="EMBL/GenBank/DDBJ databases">
        <authorList>
            <person name="King R."/>
        </authorList>
    </citation>
    <scope>NUCLEOTIDE SEQUENCE</scope>
</reference>
<protein>
    <recommendedName>
        <fullName evidence="6">Carboxylic ester hydrolase</fullName>
        <ecNumber evidence="6">3.1.1.-</ecNumber>
    </recommendedName>
</protein>
<evidence type="ECO:0000256" key="3">
    <source>
        <dbReference type="ARBA" id="ARBA00022801"/>
    </source>
</evidence>
<keyword evidence="5" id="KW-0325">Glycoprotein</keyword>
<feature type="chain" id="PRO_5040531881" description="Carboxylic ester hydrolase" evidence="6">
    <location>
        <begin position="24"/>
        <end position="513"/>
    </location>
</feature>
<evidence type="ECO:0000259" key="7">
    <source>
        <dbReference type="Pfam" id="PF00135"/>
    </source>
</evidence>
<dbReference type="AlphaFoldDB" id="A0A9N9XN82"/>
<dbReference type="SUPFAM" id="SSF53474">
    <property type="entry name" value="alpha/beta-Hydrolases"/>
    <property type="match status" value="1"/>
</dbReference>
<keyword evidence="4" id="KW-1015">Disulfide bond</keyword>
<dbReference type="CDD" id="cd00312">
    <property type="entry name" value="Esterase_lipase"/>
    <property type="match status" value="1"/>
</dbReference>
<keyword evidence="6" id="KW-0732">Signal</keyword>
<evidence type="ECO:0000256" key="5">
    <source>
        <dbReference type="ARBA" id="ARBA00023180"/>
    </source>
</evidence>
<feature type="domain" description="Carboxylesterase type B" evidence="7">
    <location>
        <begin position="30"/>
        <end position="509"/>
    </location>
</feature>
<evidence type="ECO:0000313" key="9">
    <source>
        <dbReference type="Proteomes" id="UP001153712"/>
    </source>
</evidence>
<evidence type="ECO:0000256" key="1">
    <source>
        <dbReference type="ARBA" id="ARBA00005964"/>
    </source>
</evidence>
<keyword evidence="2" id="KW-0719">Serine esterase</keyword>
<keyword evidence="9" id="KW-1185">Reference proteome</keyword>
<dbReference type="EC" id="3.1.1.-" evidence="6"/>
<dbReference type="Pfam" id="PF00135">
    <property type="entry name" value="COesterase"/>
    <property type="match status" value="1"/>
</dbReference>
<dbReference type="OrthoDB" id="19653at2759"/>
<evidence type="ECO:0000256" key="6">
    <source>
        <dbReference type="RuleBase" id="RU361235"/>
    </source>
</evidence>
<dbReference type="InterPro" id="IPR029058">
    <property type="entry name" value="AB_hydrolase_fold"/>
</dbReference>
<proteinExistence type="inferred from homology"/>
<evidence type="ECO:0000256" key="4">
    <source>
        <dbReference type="ARBA" id="ARBA00023157"/>
    </source>
</evidence>
<feature type="non-terminal residue" evidence="8">
    <location>
        <position position="513"/>
    </location>
</feature>
<dbReference type="Gene3D" id="3.40.50.1820">
    <property type="entry name" value="alpha/beta hydrolase"/>
    <property type="match status" value="1"/>
</dbReference>
<accession>A0A9N9XN82</accession>
<feature type="signal peptide" evidence="6">
    <location>
        <begin position="1"/>
        <end position="23"/>
    </location>
</feature>
<dbReference type="InterPro" id="IPR019826">
    <property type="entry name" value="Carboxylesterase_B_AS"/>
</dbReference>
<name>A0A9N9XN82_PHYSR</name>
<dbReference type="PANTHER" id="PTHR43142:SF1">
    <property type="entry name" value="CARBOXYLIC ESTER HYDROLASE"/>
    <property type="match status" value="1"/>
</dbReference>
<sequence>MRLTAIIFCFFFGLLLLCVIVIASIYTEQYPQVQISDGILNGAYLTTRNDRKISGFTGIPFAKPPVGDLRFQAPVPNDPWTEERNAVETPPECTQRNFLMPALMAGEEDCLYLNVYTPKLSNFETELLPVMFWIHGGGFIYGNGNEYNPHVLLDKDIVLVTSNYRLGPLGFLATGDDVVPGNNGLKDQNLALQWVKKNIRKFGGDPDRITLFGESAGAVSVNYHMLSPLSKGLFSKAILQSGTSLCCWALSEKETVENTHKLAKSLNCSIESSADMVECLRKIDAAKIIELDDIFKVWGEEPMMPFKPVIEPKSLKNSFLSDHPMNIISSGKSMDVPIIIGITSEEGGFKAPGFKKDNLLDEFDAKFDKILPVSLFYDRMENHQKITEKIKKFYFTGKSIKDSIKDIINLYTDSFFFKCSDDIARLHAKYYKQPVYFYLLGYKGNLSISILYGGGDEYYGTVHGDDLLYLFPMGEALFPDTPPTDRDRRISEIFATLWTNFAYTGNPTPNTSE</sequence>